<feature type="non-terminal residue" evidence="1">
    <location>
        <position position="61"/>
    </location>
</feature>
<sequence>KRKYIQAAKTLIVREVVNLIAKKDSSGQKEGEESVKRVRGQRRCGRYGEAGHNARTCAVEI</sequence>
<evidence type="ECO:0000313" key="2">
    <source>
        <dbReference type="Proteomes" id="UP000800036"/>
    </source>
</evidence>
<name>A0A6A5UJU4_9PLEO</name>
<keyword evidence="2" id="KW-1185">Reference proteome</keyword>
<reference evidence="1" key="1">
    <citation type="journal article" date="2020" name="Stud. Mycol.">
        <title>101 Dothideomycetes genomes: a test case for predicting lifestyles and emergence of pathogens.</title>
        <authorList>
            <person name="Haridas S."/>
            <person name="Albert R."/>
            <person name="Binder M."/>
            <person name="Bloem J."/>
            <person name="Labutti K."/>
            <person name="Salamov A."/>
            <person name="Andreopoulos B."/>
            <person name="Baker S."/>
            <person name="Barry K."/>
            <person name="Bills G."/>
            <person name="Bluhm B."/>
            <person name="Cannon C."/>
            <person name="Castanera R."/>
            <person name="Culley D."/>
            <person name="Daum C."/>
            <person name="Ezra D."/>
            <person name="Gonzalez J."/>
            <person name="Henrissat B."/>
            <person name="Kuo A."/>
            <person name="Liang C."/>
            <person name="Lipzen A."/>
            <person name="Lutzoni F."/>
            <person name="Magnuson J."/>
            <person name="Mondo S."/>
            <person name="Nolan M."/>
            <person name="Ohm R."/>
            <person name="Pangilinan J."/>
            <person name="Park H.-J."/>
            <person name="Ramirez L."/>
            <person name="Alfaro M."/>
            <person name="Sun H."/>
            <person name="Tritt A."/>
            <person name="Yoshinaga Y."/>
            <person name="Zwiers L.-H."/>
            <person name="Turgeon B."/>
            <person name="Goodwin S."/>
            <person name="Spatafora J."/>
            <person name="Crous P."/>
            <person name="Grigoriev I."/>
        </authorList>
    </citation>
    <scope>NUCLEOTIDE SEQUENCE</scope>
    <source>
        <strain evidence="1">CBS 107.79</strain>
    </source>
</reference>
<dbReference type="Proteomes" id="UP000800036">
    <property type="component" value="Unassembled WGS sequence"/>
</dbReference>
<feature type="non-terminal residue" evidence="1">
    <location>
        <position position="1"/>
    </location>
</feature>
<dbReference type="EMBL" id="ML976767">
    <property type="protein sequence ID" value="KAF1965191.1"/>
    <property type="molecule type" value="Genomic_DNA"/>
</dbReference>
<dbReference type="OrthoDB" id="3783439at2759"/>
<dbReference type="AlphaFoldDB" id="A0A6A5UJU4"/>
<evidence type="ECO:0000313" key="1">
    <source>
        <dbReference type="EMBL" id="KAF1965191.1"/>
    </source>
</evidence>
<accession>A0A6A5UJU4</accession>
<gene>
    <name evidence="1" type="ORF">BU23DRAFT_418944</name>
</gene>
<proteinExistence type="predicted"/>
<organism evidence="1 2">
    <name type="scientific">Bimuria novae-zelandiae CBS 107.79</name>
    <dbReference type="NCBI Taxonomy" id="1447943"/>
    <lineage>
        <taxon>Eukaryota</taxon>
        <taxon>Fungi</taxon>
        <taxon>Dikarya</taxon>
        <taxon>Ascomycota</taxon>
        <taxon>Pezizomycotina</taxon>
        <taxon>Dothideomycetes</taxon>
        <taxon>Pleosporomycetidae</taxon>
        <taxon>Pleosporales</taxon>
        <taxon>Massarineae</taxon>
        <taxon>Didymosphaeriaceae</taxon>
        <taxon>Bimuria</taxon>
    </lineage>
</organism>
<protein>
    <submittedName>
        <fullName evidence="1">Uncharacterized protein</fullName>
    </submittedName>
</protein>